<comment type="caution">
    <text evidence="2">The sequence shown here is derived from an EMBL/GenBank/DDBJ whole genome shotgun (WGS) entry which is preliminary data.</text>
</comment>
<sequence>MTTQPQRWYSLGTLFGGFTPEYEAYPPPAKVSPPTYRPLTQEEIQAQLVARADAAFRAAGYKPQGPFPGRSKPWPSICMTCGAPRQPTLHDIVARRMRCMHTRQRSTAIRYGQAGPVRRDDRVHDENDRATSPTGATA</sequence>
<proteinExistence type="predicted"/>
<feature type="compositionally biased region" description="Basic and acidic residues" evidence="1">
    <location>
        <begin position="117"/>
        <end position="129"/>
    </location>
</feature>
<dbReference type="EMBL" id="JBHSOE010000003">
    <property type="protein sequence ID" value="MFC5654546.1"/>
    <property type="molecule type" value="Genomic_DNA"/>
</dbReference>
<keyword evidence="3" id="KW-1185">Reference proteome</keyword>
<dbReference type="RefSeq" id="WP_344347320.1">
    <property type="nucleotide sequence ID" value="NZ_BAAASM010000009.1"/>
</dbReference>
<evidence type="ECO:0000313" key="3">
    <source>
        <dbReference type="Proteomes" id="UP001596065"/>
    </source>
</evidence>
<reference evidence="3" key="1">
    <citation type="journal article" date="2019" name="Int. J. Syst. Evol. Microbiol.">
        <title>The Global Catalogue of Microorganisms (GCM) 10K type strain sequencing project: providing services to taxonomists for standard genome sequencing and annotation.</title>
        <authorList>
            <consortium name="The Broad Institute Genomics Platform"/>
            <consortium name="The Broad Institute Genome Sequencing Center for Infectious Disease"/>
            <person name="Wu L."/>
            <person name="Ma J."/>
        </authorList>
    </citation>
    <scope>NUCLEOTIDE SEQUENCE [LARGE SCALE GENOMIC DNA]</scope>
    <source>
        <strain evidence="3">KCTC 5701</strain>
    </source>
</reference>
<protein>
    <submittedName>
        <fullName evidence="2">Uncharacterized protein</fullName>
    </submittedName>
</protein>
<feature type="region of interest" description="Disordered" evidence="1">
    <location>
        <begin position="104"/>
        <end position="138"/>
    </location>
</feature>
<evidence type="ECO:0000256" key="1">
    <source>
        <dbReference type="SAM" id="MobiDB-lite"/>
    </source>
</evidence>
<gene>
    <name evidence="2" type="ORF">ACFP3J_03430</name>
</gene>
<dbReference type="Proteomes" id="UP001596065">
    <property type="component" value="Unassembled WGS sequence"/>
</dbReference>
<evidence type="ECO:0000313" key="2">
    <source>
        <dbReference type="EMBL" id="MFC5654546.1"/>
    </source>
</evidence>
<accession>A0ABW0W8L4</accession>
<organism evidence="2 3">
    <name type="scientific">Streptomyces nogalater</name>
    <dbReference type="NCBI Taxonomy" id="38314"/>
    <lineage>
        <taxon>Bacteria</taxon>
        <taxon>Bacillati</taxon>
        <taxon>Actinomycetota</taxon>
        <taxon>Actinomycetes</taxon>
        <taxon>Kitasatosporales</taxon>
        <taxon>Streptomycetaceae</taxon>
        <taxon>Streptomyces</taxon>
    </lineage>
</organism>
<name>A0ABW0W8L4_STRNO</name>